<dbReference type="OrthoDB" id="4083233at2759"/>
<name>A0A8J5UXF9_9ASCO</name>
<sequence>MSSRSLSTSTTTTTSTSSANNKTNNSKSNTQFQPYQLQTIANLPIDELTSLESNISQEFKQLSQEYLRSRLNRINAMIEKLIISIRLAGNNDKNWFKIFNFEIETINNIKTNFEDLILESLGVVNNNRIDILKSLDEYETELKEIFKSLQSPLDFDDMLNNNKEKKTTQSSLDKLLPFPYLFNQVFQPHKDLLNMIINEKNYQAELIKNNSKGNSVIIWKQYYHDMLRKKQELIQSTNDELYELYQEFHHMNIQRKYINHANKIYFRSVVNPMEVIESTEQLRNEEEENDADEQEQQQQQPKQEEQQSITKVNSLNTKDLSKLIKYNHDSDYVNLDTRFLPHKNRIELTTIRKSIIDKTSRICKVPHMRKMLIHKTYPKEENLILSKRPCEGLDSYQDDDIDQDIWLIRSRIQKGVQTERIDGDEEEEEEEDGEDAEGGGSEESDMEEEEESEEGEDEDMSSEDDSEYIDETEYQELYNLSPEQRELRNEYKRLLNSSSSSSNPRNTTLKWRSIPPLEKFQIL</sequence>
<dbReference type="EMBL" id="JAGSYN010000180">
    <property type="protein sequence ID" value="KAG7662329.1"/>
    <property type="molecule type" value="Genomic_DNA"/>
</dbReference>
<dbReference type="GeneID" id="73470900"/>
<organism evidence="2 3">
    <name type="scientific">[Candida] subhashii</name>
    <dbReference type="NCBI Taxonomy" id="561895"/>
    <lineage>
        <taxon>Eukaryota</taxon>
        <taxon>Fungi</taxon>
        <taxon>Dikarya</taxon>
        <taxon>Ascomycota</taxon>
        <taxon>Saccharomycotina</taxon>
        <taxon>Pichiomycetes</taxon>
        <taxon>Debaryomycetaceae</taxon>
        <taxon>Spathaspora</taxon>
    </lineage>
</organism>
<dbReference type="AlphaFoldDB" id="A0A8J5UXF9"/>
<feature type="compositionally biased region" description="Acidic residues" evidence="1">
    <location>
        <begin position="285"/>
        <end position="295"/>
    </location>
</feature>
<gene>
    <name evidence="2" type="ORF">J8A68_004100</name>
</gene>
<proteinExistence type="predicted"/>
<protein>
    <submittedName>
        <fullName evidence="2">Uncharacterized protein</fullName>
    </submittedName>
</protein>
<reference evidence="2 3" key="1">
    <citation type="journal article" date="2021" name="DNA Res.">
        <title>Genome analysis of Candida subhashii reveals its hybrid nature and dual mitochondrial genome conformations.</title>
        <authorList>
            <person name="Mixao V."/>
            <person name="Hegedusova E."/>
            <person name="Saus E."/>
            <person name="Pryszcz L.P."/>
            <person name="Cillingova A."/>
            <person name="Nosek J."/>
            <person name="Gabaldon T."/>
        </authorList>
    </citation>
    <scope>NUCLEOTIDE SEQUENCE [LARGE SCALE GENOMIC DNA]</scope>
    <source>
        <strain evidence="2 3">CBS 10753</strain>
    </source>
</reference>
<dbReference type="Proteomes" id="UP000694255">
    <property type="component" value="Unassembled WGS sequence"/>
</dbReference>
<evidence type="ECO:0000313" key="3">
    <source>
        <dbReference type="Proteomes" id="UP000694255"/>
    </source>
</evidence>
<feature type="region of interest" description="Disordered" evidence="1">
    <location>
        <begin position="416"/>
        <end position="510"/>
    </location>
</feature>
<feature type="region of interest" description="Disordered" evidence="1">
    <location>
        <begin position="1"/>
        <end position="31"/>
    </location>
</feature>
<comment type="caution">
    <text evidence="2">The sequence shown here is derived from an EMBL/GenBank/DDBJ whole genome shotgun (WGS) entry which is preliminary data.</text>
</comment>
<dbReference type="RefSeq" id="XP_049262562.1">
    <property type="nucleotide sequence ID" value="XM_049408024.1"/>
</dbReference>
<keyword evidence="3" id="KW-1185">Reference proteome</keyword>
<evidence type="ECO:0000313" key="2">
    <source>
        <dbReference type="EMBL" id="KAG7662329.1"/>
    </source>
</evidence>
<feature type="region of interest" description="Disordered" evidence="1">
    <location>
        <begin position="279"/>
        <end position="309"/>
    </location>
</feature>
<evidence type="ECO:0000256" key="1">
    <source>
        <dbReference type="SAM" id="MobiDB-lite"/>
    </source>
</evidence>
<feature type="compositionally biased region" description="Basic and acidic residues" evidence="1">
    <location>
        <begin position="483"/>
        <end position="493"/>
    </location>
</feature>
<feature type="compositionally biased region" description="Low complexity" evidence="1">
    <location>
        <begin position="1"/>
        <end position="30"/>
    </location>
</feature>
<accession>A0A8J5UXF9</accession>
<feature type="compositionally biased region" description="Acidic residues" evidence="1">
    <location>
        <begin position="422"/>
        <end position="474"/>
    </location>
</feature>